<dbReference type="Proteomes" id="UP000078507">
    <property type="component" value="Unassembled WGS sequence"/>
</dbReference>
<evidence type="ECO:0000313" key="2">
    <source>
        <dbReference type="Proteomes" id="UP000078507"/>
    </source>
</evidence>
<dbReference type="EMBL" id="LNQB01000068">
    <property type="protein sequence ID" value="OAP46518.1"/>
    <property type="molecule type" value="Genomic_DNA"/>
</dbReference>
<comment type="caution">
    <text evidence="1">The sequence shown here is derived from an EMBL/GenBank/DDBJ whole genome shotgun (WGS) entry which is preliminary data.</text>
</comment>
<dbReference type="AlphaFoldDB" id="A0A178YG76"/>
<dbReference type="InterPro" id="IPR011256">
    <property type="entry name" value="Reg_factor_effector_dom_sf"/>
</dbReference>
<name>A0A178YG76_SINSA</name>
<dbReference type="OrthoDB" id="8278585at2"/>
<gene>
    <name evidence="1" type="ORF">ATB98_14170</name>
</gene>
<dbReference type="SUPFAM" id="SSF55136">
    <property type="entry name" value="Probable bacterial effector-binding domain"/>
    <property type="match status" value="1"/>
</dbReference>
<sequence>MEAVYEIARRPAQRITGRIWEGTFVEAADGAVHRLIAETQEHRRRTHPRDHSALIGLSWNVRPEGFSYLVGYVGDDHTTFAEPEHRDLPAMLFATTIHHPEDGDVFVQYRRMYDWIAAEGHIVDATCLQYREEYEAGFVSPSASSLRLMVPIR</sequence>
<dbReference type="RefSeq" id="WP_066872438.1">
    <property type="nucleotide sequence ID" value="NZ_LNQB01000068.1"/>
</dbReference>
<dbReference type="STRING" id="36856.ATB98_14170"/>
<accession>A0A178YG76</accession>
<organism evidence="1 2">
    <name type="scientific">Sinorhizobium saheli</name>
    <dbReference type="NCBI Taxonomy" id="36856"/>
    <lineage>
        <taxon>Bacteria</taxon>
        <taxon>Pseudomonadati</taxon>
        <taxon>Pseudomonadota</taxon>
        <taxon>Alphaproteobacteria</taxon>
        <taxon>Hyphomicrobiales</taxon>
        <taxon>Rhizobiaceae</taxon>
        <taxon>Sinorhizobium/Ensifer group</taxon>
        <taxon>Sinorhizobium</taxon>
    </lineage>
</organism>
<protein>
    <recommendedName>
        <fullName evidence="3">Bacterial transcription activator effector binding domain-containing protein</fullName>
    </recommendedName>
</protein>
<reference evidence="1 2" key="1">
    <citation type="submission" date="2015-11" db="EMBL/GenBank/DDBJ databases">
        <title>Ensifer anhuiense sp. nov., an effective nitrogen fixation bacterium with Glycine soja.</title>
        <authorList>
            <person name="Yan H."/>
            <person name="Chen W."/>
        </authorList>
    </citation>
    <scope>NUCLEOTIDE SEQUENCE [LARGE SCALE GENOMIC DNA]</scope>
    <source>
        <strain evidence="1 2">LMG 7837</strain>
    </source>
</reference>
<proteinExistence type="predicted"/>
<keyword evidence="2" id="KW-1185">Reference proteome</keyword>
<evidence type="ECO:0008006" key="3">
    <source>
        <dbReference type="Google" id="ProtNLM"/>
    </source>
</evidence>
<evidence type="ECO:0000313" key="1">
    <source>
        <dbReference type="EMBL" id="OAP46518.1"/>
    </source>
</evidence>
<dbReference type="Gene3D" id="3.20.80.10">
    <property type="entry name" value="Regulatory factor, effector binding domain"/>
    <property type="match status" value="1"/>
</dbReference>